<protein>
    <submittedName>
        <fullName evidence="3">Glycosyltransferase</fullName>
    </submittedName>
</protein>
<dbReference type="Pfam" id="PF00534">
    <property type="entry name" value="Glycos_transf_1"/>
    <property type="match status" value="1"/>
</dbReference>
<keyword evidence="1 3" id="KW-0808">Transferase</keyword>
<evidence type="ECO:0000313" key="3">
    <source>
        <dbReference type="EMBL" id="GAT35370.1"/>
    </source>
</evidence>
<dbReference type="Gene3D" id="3.40.50.2000">
    <property type="entry name" value="Glycogen Phosphorylase B"/>
    <property type="match status" value="1"/>
</dbReference>
<organism evidence="3 4">
    <name type="scientific">Terrimicrobium sacchariphilum</name>
    <dbReference type="NCBI Taxonomy" id="690879"/>
    <lineage>
        <taxon>Bacteria</taxon>
        <taxon>Pseudomonadati</taxon>
        <taxon>Verrucomicrobiota</taxon>
        <taxon>Terrimicrobiia</taxon>
        <taxon>Terrimicrobiales</taxon>
        <taxon>Terrimicrobiaceae</taxon>
        <taxon>Terrimicrobium</taxon>
    </lineage>
</organism>
<reference evidence="4" key="1">
    <citation type="journal article" date="2017" name="Genome Announc.">
        <title>Draft Genome Sequence of Terrimicrobium sacchariphilum NM-5T, a Facultative Anaerobic Soil Bacterium of the Class Spartobacteria.</title>
        <authorList>
            <person name="Qiu Y.L."/>
            <person name="Tourlousse D.M."/>
            <person name="Matsuura N."/>
            <person name="Ohashi A."/>
            <person name="Sekiguchi Y."/>
        </authorList>
    </citation>
    <scope>NUCLEOTIDE SEQUENCE [LARGE SCALE GENOMIC DNA]</scope>
    <source>
        <strain evidence="4">NM-5</strain>
    </source>
</reference>
<dbReference type="SUPFAM" id="SSF53756">
    <property type="entry name" value="UDP-Glycosyltransferase/glycogen phosphorylase"/>
    <property type="match status" value="1"/>
</dbReference>
<proteinExistence type="predicted"/>
<keyword evidence="4" id="KW-1185">Reference proteome</keyword>
<accession>A0A146GDH9</accession>
<dbReference type="EMBL" id="BDCO01000003">
    <property type="protein sequence ID" value="GAT35370.1"/>
    <property type="molecule type" value="Genomic_DNA"/>
</dbReference>
<dbReference type="STRING" id="690879.TSACC_3435"/>
<name>A0A146GDH9_TERSA</name>
<gene>
    <name evidence="3" type="ORF">TSACC_3435</name>
</gene>
<dbReference type="GO" id="GO:0016757">
    <property type="term" value="F:glycosyltransferase activity"/>
    <property type="evidence" value="ECO:0007669"/>
    <property type="project" value="InterPro"/>
</dbReference>
<dbReference type="PANTHER" id="PTHR46401:SF2">
    <property type="entry name" value="GLYCOSYLTRANSFERASE WBBK-RELATED"/>
    <property type="match status" value="1"/>
</dbReference>
<comment type="caution">
    <text evidence="3">The sequence shown here is derived from an EMBL/GenBank/DDBJ whole genome shotgun (WGS) entry which is preliminary data.</text>
</comment>
<dbReference type="OrthoDB" id="9797829at2"/>
<sequence>MKPRIAYDVSFCADLHSDQKHVTGIGRVVENIADILKYSDDFELCMIGCHGGDERPALTDARTYAYWKDRWAPRPPVMAGTVSRFGLRSLYAQSLAGVNRPDAPRSFTSKLFNTLSRLDAAPRPLDGKIALFHSPFRPLPEHGQFRGPMVLTVHDLFPLEEPAGSYNRRMLEQTLALADPARTWVLSVSEYTRRELIKVSAIPAERVIVMPLAAESLFRPTGDGDARKAFLRRHGIPDAPYFLSVANPQPRKNIPHLIRCFQEFAKTEKEHQLVLVGSRKLGWNHSEIDREIEKAPELRQRIHFTGAASDEELAVAYSNCTAFLFPSQEEGFGLPPLEAMQCGAPVVSSNTTSLPEVTGNAAILVPPDDECGLVQAMQSLVSRRELREDLREKSLARARGFSWEKTAQIVTDTYRQALASKRS</sequence>
<dbReference type="InParanoid" id="A0A146GDH9"/>
<dbReference type="Proteomes" id="UP000076023">
    <property type="component" value="Unassembled WGS sequence"/>
</dbReference>
<dbReference type="GO" id="GO:0009103">
    <property type="term" value="P:lipopolysaccharide biosynthetic process"/>
    <property type="evidence" value="ECO:0007669"/>
    <property type="project" value="TreeGrafter"/>
</dbReference>
<dbReference type="PANTHER" id="PTHR46401">
    <property type="entry name" value="GLYCOSYLTRANSFERASE WBBK-RELATED"/>
    <property type="match status" value="1"/>
</dbReference>
<dbReference type="InterPro" id="IPR001296">
    <property type="entry name" value="Glyco_trans_1"/>
</dbReference>
<dbReference type="AlphaFoldDB" id="A0A146GDH9"/>
<feature type="domain" description="Glycosyl transferase family 1" evidence="2">
    <location>
        <begin position="232"/>
        <end position="394"/>
    </location>
</feature>
<evidence type="ECO:0000313" key="4">
    <source>
        <dbReference type="Proteomes" id="UP000076023"/>
    </source>
</evidence>
<dbReference type="CDD" id="cd03809">
    <property type="entry name" value="GT4_MtfB-like"/>
    <property type="match status" value="1"/>
</dbReference>
<dbReference type="RefSeq" id="WP_075081186.1">
    <property type="nucleotide sequence ID" value="NZ_BDCO01000003.1"/>
</dbReference>
<dbReference type="FunFam" id="3.40.50.2000:FF:000119">
    <property type="entry name" value="Glycosyl transferase group 1"/>
    <property type="match status" value="1"/>
</dbReference>
<evidence type="ECO:0000256" key="1">
    <source>
        <dbReference type="ARBA" id="ARBA00022679"/>
    </source>
</evidence>
<evidence type="ECO:0000259" key="2">
    <source>
        <dbReference type="Pfam" id="PF00534"/>
    </source>
</evidence>